<protein>
    <submittedName>
        <fullName evidence="2">Phosphotransferase</fullName>
    </submittedName>
</protein>
<dbReference type="PANTHER" id="PTHR43883">
    <property type="entry name" value="SLR0207 PROTEIN"/>
    <property type="match status" value="1"/>
</dbReference>
<dbReference type="InterPro" id="IPR052732">
    <property type="entry name" value="Cell-binding_unc_protein"/>
</dbReference>
<dbReference type="Proteomes" id="UP001165679">
    <property type="component" value="Unassembled WGS sequence"/>
</dbReference>
<evidence type="ECO:0000259" key="1">
    <source>
        <dbReference type="Pfam" id="PF01636"/>
    </source>
</evidence>
<dbReference type="InterPro" id="IPR011009">
    <property type="entry name" value="Kinase-like_dom_sf"/>
</dbReference>
<dbReference type="InterPro" id="IPR002575">
    <property type="entry name" value="Aminoglycoside_PTrfase"/>
</dbReference>
<reference evidence="2" key="2">
    <citation type="submission" date="2022-10" db="EMBL/GenBank/DDBJ databases">
        <authorList>
            <person name="Trinh H.N."/>
        </authorList>
    </citation>
    <scope>NUCLEOTIDE SEQUENCE</scope>
    <source>
        <strain evidence="2">RN2-1</strain>
    </source>
</reference>
<name>A0AA42CDZ5_9PROT</name>
<dbReference type="Pfam" id="PF01636">
    <property type="entry name" value="APH"/>
    <property type="match status" value="1"/>
</dbReference>
<feature type="domain" description="Aminoglycoside phosphotransferase" evidence="1">
    <location>
        <begin position="112"/>
        <end position="289"/>
    </location>
</feature>
<proteinExistence type="predicted"/>
<dbReference type="PANTHER" id="PTHR43883:SF1">
    <property type="entry name" value="GLUCONOKINASE"/>
    <property type="match status" value="1"/>
</dbReference>
<organism evidence="2 3">
    <name type="scientific">Limobrevibacterium gyesilva</name>
    <dbReference type="NCBI Taxonomy" id="2991712"/>
    <lineage>
        <taxon>Bacteria</taxon>
        <taxon>Pseudomonadati</taxon>
        <taxon>Pseudomonadota</taxon>
        <taxon>Alphaproteobacteria</taxon>
        <taxon>Acetobacterales</taxon>
        <taxon>Acetobacteraceae</taxon>
        <taxon>Limobrevibacterium</taxon>
    </lineage>
</organism>
<dbReference type="Gene3D" id="3.90.1200.10">
    <property type="match status" value="1"/>
</dbReference>
<dbReference type="RefSeq" id="WP_264713230.1">
    <property type="nucleotide sequence ID" value="NZ_JAPDNT010000004.1"/>
</dbReference>
<accession>A0AA42CDZ5</accession>
<comment type="caution">
    <text evidence="2">The sequence shown here is derived from an EMBL/GenBank/DDBJ whole genome shotgun (WGS) entry which is preliminary data.</text>
</comment>
<evidence type="ECO:0000313" key="3">
    <source>
        <dbReference type="Proteomes" id="UP001165679"/>
    </source>
</evidence>
<dbReference type="AlphaFoldDB" id="A0AA42CDZ5"/>
<gene>
    <name evidence="2" type="ORF">OL599_08320</name>
</gene>
<keyword evidence="3" id="KW-1185">Reference proteome</keyword>
<sequence length="467" mass="49645">MTPRALAAEEQGEVIAFLSRAASYGPGHAGVQRIETHCSIVFLVGDRAYKLKRAIRYASLDYTTRELRAAACAAELVLNRRTAPALYLGVRSITRGTGGDLVFDGAGPALDHVVVMQRFEQADLFDHMLDGGRLTRVLMEALGREVARFHLAAQVTPGFGGRDAVRRVIAENERELARVAEVLDGAAVGALGSHSAARLDTLADLLERRRAEGKVRRCHGDLRLANICLHAGRPTLFDCIEFSDEIGCIDVLHDLAFLLMDLELRGRGDLGNAVFNAYADIAPETEGLRALPLFLALRAATRSYALAGSARRQASADRAAAVLALARRHIDAGLDFLAPRRPVLAVLGGDAAARAELAPLLAALPRPAPGARLLHLAGDGDAVWDAAAAVLAAGCSVLVEGELREHGERCAAAAAMARLAAASIGFWCTTPPARLDQARWHVLDASRGALAAATRAAPLFAALEWPS</sequence>
<dbReference type="EMBL" id="JAPDNT010000004">
    <property type="protein sequence ID" value="MCW3474589.1"/>
    <property type="molecule type" value="Genomic_DNA"/>
</dbReference>
<dbReference type="SUPFAM" id="SSF56112">
    <property type="entry name" value="Protein kinase-like (PK-like)"/>
    <property type="match status" value="1"/>
</dbReference>
<evidence type="ECO:0000313" key="2">
    <source>
        <dbReference type="EMBL" id="MCW3474589.1"/>
    </source>
</evidence>
<reference evidence="2" key="1">
    <citation type="submission" date="2022-09" db="EMBL/GenBank/DDBJ databases">
        <title>Rhodovastum sp. nov. RN2-1 isolated from soil in Seongnam, South Korea.</title>
        <authorList>
            <person name="Le N.T."/>
        </authorList>
    </citation>
    <scope>NUCLEOTIDE SEQUENCE</scope>
    <source>
        <strain evidence="2">RN2-1</strain>
    </source>
</reference>